<dbReference type="EMBL" id="ABOX02000008">
    <property type="protein sequence ID" value="EEF61776.1"/>
    <property type="molecule type" value="Genomic_DNA"/>
</dbReference>
<keyword evidence="2" id="KW-1185">Reference proteome</keyword>
<accession>B9XER2</accession>
<name>B9XER2_PEDPL</name>
<reference evidence="1 2" key="1">
    <citation type="journal article" date="2011" name="J. Bacteriol.">
        <title>Genome sequence of 'Pedosphaera parvula' Ellin514, an aerobic Verrucomicrobial isolate from pasture soil.</title>
        <authorList>
            <person name="Kant R."/>
            <person name="van Passel M.W."/>
            <person name="Sangwan P."/>
            <person name="Palva A."/>
            <person name="Lucas S."/>
            <person name="Copeland A."/>
            <person name="Lapidus A."/>
            <person name="Glavina Del Rio T."/>
            <person name="Dalin E."/>
            <person name="Tice H."/>
            <person name="Bruce D."/>
            <person name="Goodwin L."/>
            <person name="Pitluck S."/>
            <person name="Chertkov O."/>
            <person name="Larimer F.W."/>
            <person name="Land M.L."/>
            <person name="Hauser L."/>
            <person name="Brettin T.S."/>
            <person name="Detter J.C."/>
            <person name="Han S."/>
            <person name="de Vos W.M."/>
            <person name="Janssen P.H."/>
            <person name="Smidt H."/>
        </authorList>
    </citation>
    <scope>NUCLEOTIDE SEQUENCE [LARGE SCALE GENOMIC DNA]</scope>
    <source>
        <strain evidence="1 2">Ellin514</strain>
    </source>
</reference>
<dbReference type="Proteomes" id="UP000003688">
    <property type="component" value="Unassembled WGS sequence"/>
</dbReference>
<evidence type="ECO:0000313" key="2">
    <source>
        <dbReference type="Proteomes" id="UP000003688"/>
    </source>
</evidence>
<proteinExistence type="predicted"/>
<evidence type="ECO:0000313" key="1">
    <source>
        <dbReference type="EMBL" id="EEF61776.1"/>
    </source>
</evidence>
<sequence length="180" mass="20664">MDFEAYLVDWKEATKRAKEEPALGEMLGEAAYNKEKWIQLLNWFPGSENWYFECAEAWEAIRGAEGVPAEVDAKAREFMDHLITYSDYCHDLPAESVFLSISPESAARFAALADDVDFTLYRDMFDSQACEDVRETLAEVLQIEDVERTFEKGFLPYIKHFNRALGLAAKKQKGLLVQLF</sequence>
<gene>
    <name evidence="1" type="ORF">Cflav_PD4816</name>
</gene>
<dbReference type="AlphaFoldDB" id="B9XER2"/>
<comment type="caution">
    <text evidence="1">The sequence shown here is derived from an EMBL/GenBank/DDBJ whole genome shotgun (WGS) entry which is preliminary data.</text>
</comment>
<organism evidence="1 2">
    <name type="scientific">Pedosphaera parvula (strain Ellin514)</name>
    <dbReference type="NCBI Taxonomy" id="320771"/>
    <lineage>
        <taxon>Bacteria</taxon>
        <taxon>Pseudomonadati</taxon>
        <taxon>Verrucomicrobiota</taxon>
        <taxon>Pedosphaerae</taxon>
        <taxon>Pedosphaerales</taxon>
        <taxon>Pedosphaeraceae</taxon>
        <taxon>Pedosphaera</taxon>
    </lineage>
</organism>
<dbReference type="RefSeq" id="WP_007414310.1">
    <property type="nucleotide sequence ID" value="NZ_ABOX02000008.1"/>
</dbReference>
<protein>
    <submittedName>
        <fullName evidence="1">Uncharacterized protein</fullName>
    </submittedName>
</protein>